<dbReference type="Pfam" id="PF00881">
    <property type="entry name" value="Nitroreductase"/>
    <property type="match status" value="1"/>
</dbReference>
<dbReference type="RefSeq" id="WP_209893322.1">
    <property type="nucleotide sequence ID" value="NZ_JAGGMR010000001.1"/>
</dbReference>
<evidence type="ECO:0000259" key="4">
    <source>
        <dbReference type="Pfam" id="PF00881"/>
    </source>
</evidence>
<accession>A0ABS4QIN1</accession>
<keyword evidence="3" id="KW-0560">Oxidoreductase</keyword>
<keyword evidence="6" id="KW-1185">Reference proteome</keyword>
<reference evidence="5 6" key="1">
    <citation type="submission" date="2021-03" db="EMBL/GenBank/DDBJ databases">
        <title>Sequencing the genomes of 1000 actinobacteria strains.</title>
        <authorList>
            <person name="Klenk H.-P."/>
        </authorList>
    </citation>
    <scope>NUCLEOTIDE SEQUENCE [LARGE SCALE GENOMIC DNA]</scope>
    <source>
        <strain evidence="5 6">DSM 45516</strain>
    </source>
</reference>
<dbReference type="Gene3D" id="3.40.109.10">
    <property type="entry name" value="NADH Oxidase"/>
    <property type="match status" value="2"/>
</dbReference>
<dbReference type="InterPro" id="IPR000415">
    <property type="entry name" value="Nitroreductase-like"/>
</dbReference>
<keyword evidence="1" id="KW-0285">Flavoprotein</keyword>
<dbReference type="PANTHER" id="PTHR23026:SF90">
    <property type="entry name" value="IODOTYROSINE DEIODINASE 1"/>
    <property type="match status" value="1"/>
</dbReference>
<protein>
    <submittedName>
        <fullName evidence="5">Nitroreductase</fullName>
    </submittedName>
</protein>
<dbReference type="EMBL" id="JAGGMR010000001">
    <property type="protein sequence ID" value="MBP2191550.1"/>
    <property type="molecule type" value="Genomic_DNA"/>
</dbReference>
<dbReference type="PANTHER" id="PTHR23026">
    <property type="entry name" value="NADPH NITROREDUCTASE"/>
    <property type="match status" value="1"/>
</dbReference>
<dbReference type="InterPro" id="IPR029479">
    <property type="entry name" value="Nitroreductase"/>
</dbReference>
<dbReference type="InterPro" id="IPR050627">
    <property type="entry name" value="Nitroreductase/BluB"/>
</dbReference>
<gene>
    <name evidence="5" type="ORF">BJ987_004451</name>
</gene>
<name>A0ABS4QIN1_9NOCA</name>
<evidence type="ECO:0000256" key="1">
    <source>
        <dbReference type="ARBA" id="ARBA00022630"/>
    </source>
</evidence>
<evidence type="ECO:0000256" key="2">
    <source>
        <dbReference type="ARBA" id="ARBA00022643"/>
    </source>
</evidence>
<evidence type="ECO:0000256" key="3">
    <source>
        <dbReference type="ARBA" id="ARBA00023002"/>
    </source>
</evidence>
<organism evidence="5 6">
    <name type="scientific">Nocardia goodfellowii</name>
    <dbReference type="NCBI Taxonomy" id="882446"/>
    <lineage>
        <taxon>Bacteria</taxon>
        <taxon>Bacillati</taxon>
        <taxon>Actinomycetota</taxon>
        <taxon>Actinomycetes</taxon>
        <taxon>Mycobacteriales</taxon>
        <taxon>Nocardiaceae</taxon>
        <taxon>Nocardia</taxon>
    </lineage>
</organism>
<dbReference type="Proteomes" id="UP001519325">
    <property type="component" value="Unassembled WGS sequence"/>
</dbReference>
<keyword evidence="2" id="KW-0288">FMN</keyword>
<dbReference type="CDD" id="cd02062">
    <property type="entry name" value="Nitro_FMN_reductase"/>
    <property type="match status" value="1"/>
</dbReference>
<evidence type="ECO:0000313" key="6">
    <source>
        <dbReference type="Proteomes" id="UP001519325"/>
    </source>
</evidence>
<feature type="domain" description="Nitroreductase" evidence="4">
    <location>
        <begin position="58"/>
        <end position="171"/>
    </location>
</feature>
<dbReference type="SUPFAM" id="SSF55469">
    <property type="entry name" value="FMN-dependent nitroreductase-like"/>
    <property type="match status" value="1"/>
</dbReference>
<comment type="caution">
    <text evidence="5">The sequence shown here is derived from an EMBL/GenBank/DDBJ whole genome shotgun (WGS) entry which is preliminary data.</text>
</comment>
<evidence type="ECO:0000313" key="5">
    <source>
        <dbReference type="EMBL" id="MBP2191550.1"/>
    </source>
</evidence>
<proteinExistence type="predicted"/>
<sequence length="193" mass="21575">MNKHISLSFGTDAPLIEVITTTRAMRRLEPEPVPRALLEELVRSATYGPSAGNNLTYQADHFDRTPALIIACYESRGPILRMCHTFGRQLIALRTLGTRHTLTMLRNLRRSMMVGEAASIYPGVQNLLLTARALGLAASMTTWHTMFEREVEAALGIPRHVKIYAIIPVGRPAGNFGPVTRRPLADAIHWQHW</sequence>